<protein>
    <submittedName>
        <fullName evidence="1">Uncharacterized protein</fullName>
    </submittedName>
</protein>
<dbReference type="EMBL" id="NHYE01005413">
    <property type="protein sequence ID" value="PPQ73290.1"/>
    <property type="molecule type" value="Genomic_DNA"/>
</dbReference>
<dbReference type="InParanoid" id="A0A409W422"/>
<dbReference type="AlphaFoldDB" id="A0A409W422"/>
<organism evidence="1 2">
    <name type="scientific">Gymnopilus dilepis</name>
    <dbReference type="NCBI Taxonomy" id="231916"/>
    <lineage>
        <taxon>Eukaryota</taxon>
        <taxon>Fungi</taxon>
        <taxon>Dikarya</taxon>
        <taxon>Basidiomycota</taxon>
        <taxon>Agaricomycotina</taxon>
        <taxon>Agaricomycetes</taxon>
        <taxon>Agaricomycetidae</taxon>
        <taxon>Agaricales</taxon>
        <taxon>Agaricineae</taxon>
        <taxon>Hymenogastraceae</taxon>
        <taxon>Gymnopilus</taxon>
    </lineage>
</organism>
<reference evidence="1 2" key="1">
    <citation type="journal article" date="2018" name="Evol. Lett.">
        <title>Horizontal gene cluster transfer increased hallucinogenic mushroom diversity.</title>
        <authorList>
            <person name="Reynolds H.T."/>
            <person name="Vijayakumar V."/>
            <person name="Gluck-Thaler E."/>
            <person name="Korotkin H.B."/>
            <person name="Matheny P.B."/>
            <person name="Slot J.C."/>
        </authorList>
    </citation>
    <scope>NUCLEOTIDE SEQUENCE [LARGE SCALE GENOMIC DNA]</scope>
    <source>
        <strain evidence="1 2">SRW20</strain>
    </source>
</reference>
<evidence type="ECO:0000313" key="1">
    <source>
        <dbReference type="EMBL" id="PPQ73290.1"/>
    </source>
</evidence>
<accession>A0A409W422</accession>
<sequence length="71" mass="8159">MFVKKSFSELRISPTLEEEDMNFVEAPVKPLMPESVDYAQIWPSRTPNDPLLVPELCQSWQHGAALQDLEE</sequence>
<proteinExistence type="predicted"/>
<comment type="caution">
    <text evidence="1">The sequence shown here is derived from an EMBL/GenBank/DDBJ whole genome shotgun (WGS) entry which is preliminary data.</text>
</comment>
<keyword evidence="2" id="KW-1185">Reference proteome</keyword>
<gene>
    <name evidence="1" type="ORF">CVT26_015241</name>
</gene>
<dbReference type="Proteomes" id="UP000284706">
    <property type="component" value="Unassembled WGS sequence"/>
</dbReference>
<evidence type="ECO:0000313" key="2">
    <source>
        <dbReference type="Proteomes" id="UP000284706"/>
    </source>
</evidence>
<name>A0A409W422_9AGAR</name>